<reference evidence="1" key="1">
    <citation type="submission" date="2023-03" db="EMBL/GenBank/DDBJ databases">
        <title>Massive genome expansion in bonnet fungi (Mycena s.s.) driven by repeated elements and novel gene families across ecological guilds.</title>
        <authorList>
            <consortium name="Lawrence Berkeley National Laboratory"/>
            <person name="Harder C.B."/>
            <person name="Miyauchi S."/>
            <person name="Viragh M."/>
            <person name="Kuo A."/>
            <person name="Thoen E."/>
            <person name="Andreopoulos B."/>
            <person name="Lu D."/>
            <person name="Skrede I."/>
            <person name="Drula E."/>
            <person name="Henrissat B."/>
            <person name="Morin E."/>
            <person name="Kohler A."/>
            <person name="Barry K."/>
            <person name="LaButti K."/>
            <person name="Morin E."/>
            <person name="Salamov A."/>
            <person name="Lipzen A."/>
            <person name="Mereny Z."/>
            <person name="Hegedus B."/>
            <person name="Baldrian P."/>
            <person name="Stursova M."/>
            <person name="Weitz H."/>
            <person name="Taylor A."/>
            <person name="Grigoriev I.V."/>
            <person name="Nagy L.G."/>
            <person name="Martin F."/>
            <person name="Kauserud H."/>
        </authorList>
    </citation>
    <scope>NUCLEOTIDE SEQUENCE</scope>
    <source>
        <strain evidence="1">CBHHK067</strain>
    </source>
</reference>
<organism evidence="1 2">
    <name type="scientific">Mycena rosella</name>
    <name type="common">Pink bonnet</name>
    <name type="synonym">Agaricus rosellus</name>
    <dbReference type="NCBI Taxonomy" id="1033263"/>
    <lineage>
        <taxon>Eukaryota</taxon>
        <taxon>Fungi</taxon>
        <taxon>Dikarya</taxon>
        <taxon>Basidiomycota</taxon>
        <taxon>Agaricomycotina</taxon>
        <taxon>Agaricomycetes</taxon>
        <taxon>Agaricomycetidae</taxon>
        <taxon>Agaricales</taxon>
        <taxon>Marasmiineae</taxon>
        <taxon>Mycenaceae</taxon>
        <taxon>Mycena</taxon>
    </lineage>
</organism>
<accession>A0AAD7C9Q7</accession>
<protein>
    <submittedName>
        <fullName evidence="1">Uncharacterized protein</fullName>
    </submittedName>
</protein>
<evidence type="ECO:0000313" key="2">
    <source>
        <dbReference type="Proteomes" id="UP001221757"/>
    </source>
</evidence>
<keyword evidence="2" id="KW-1185">Reference proteome</keyword>
<sequence>MCDNCDPACFEILFCCCDPNGGDFSCCDSTCCESCLDGCQNSWMFSWCFCTGSSLLPVQMPLQDAGVTTQEPSATSRMEVPSS</sequence>
<dbReference type="Proteomes" id="UP001221757">
    <property type="component" value="Unassembled WGS sequence"/>
</dbReference>
<dbReference type="EMBL" id="JARKIE010000410">
    <property type="protein sequence ID" value="KAJ7642927.1"/>
    <property type="molecule type" value="Genomic_DNA"/>
</dbReference>
<proteinExistence type="predicted"/>
<gene>
    <name evidence="1" type="ORF">B0H17DRAFT_1339152</name>
</gene>
<name>A0AAD7C9Q7_MYCRO</name>
<evidence type="ECO:0000313" key="1">
    <source>
        <dbReference type="EMBL" id="KAJ7642927.1"/>
    </source>
</evidence>
<comment type="caution">
    <text evidence="1">The sequence shown here is derived from an EMBL/GenBank/DDBJ whole genome shotgun (WGS) entry which is preliminary data.</text>
</comment>
<dbReference type="AlphaFoldDB" id="A0AAD7C9Q7"/>